<sequence>MAAWQEGIVKKKETGKDELTIADMAAVSGMDAKYIKKCIKHEFLNPPHYTSKFAIDGVHLTNEQQERVDKHVQATKAQRGPNFAPEKNIYEMAVNKTIEEAKKEGRPVTYKWREASAEETFQKFWESPAGKERMTKKLRREVENIDRGGEWYDDPAGLHSMPQGYDRIFWNTTQEKAAKLWVDAKTGDEEAMEKYKELYAEFSEFLPAPPEVKSEKRGKRGA</sequence>
<organism evidence="1">
    <name type="scientific">viral metagenome</name>
    <dbReference type="NCBI Taxonomy" id="1070528"/>
    <lineage>
        <taxon>unclassified sequences</taxon>
        <taxon>metagenomes</taxon>
        <taxon>organismal metagenomes</taxon>
    </lineage>
</organism>
<dbReference type="EMBL" id="MT142973">
    <property type="protein sequence ID" value="QJA91254.1"/>
    <property type="molecule type" value="Genomic_DNA"/>
</dbReference>
<protein>
    <submittedName>
        <fullName evidence="1">Uncharacterized protein</fullName>
    </submittedName>
</protein>
<reference evidence="1" key="1">
    <citation type="submission" date="2020-03" db="EMBL/GenBank/DDBJ databases">
        <title>The deep terrestrial virosphere.</title>
        <authorList>
            <person name="Holmfeldt K."/>
            <person name="Nilsson E."/>
            <person name="Simone D."/>
            <person name="Lopez-Fernandez M."/>
            <person name="Wu X."/>
            <person name="de Brujin I."/>
            <person name="Lundin D."/>
            <person name="Andersson A."/>
            <person name="Bertilsson S."/>
            <person name="Dopson M."/>
        </authorList>
    </citation>
    <scope>NUCLEOTIDE SEQUENCE</scope>
    <source>
        <strain evidence="1">MM415B03414</strain>
    </source>
</reference>
<accession>A0A6M3LCZ8</accession>
<proteinExistence type="predicted"/>
<gene>
    <name evidence="1" type="ORF">MM415B03414_0009</name>
</gene>
<name>A0A6M3LCZ8_9ZZZZ</name>
<evidence type="ECO:0000313" key="1">
    <source>
        <dbReference type="EMBL" id="QJA91254.1"/>
    </source>
</evidence>
<dbReference type="AlphaFoldDB" id="A0A6M3LCZ8"/>